<dbReference type="STRING" id="633440.SAMN05421869_123173"/>
<dbReference type="InterPro" id="IPR024072">
    <property type="entry name" value="DHFR-like_dom_sf"/>
</dbReference>
<feature type="domain" description="Bacterial bifunctional deaminase-reductase C-terminal" evidence="1">
    <location>
        <begin position="4"/>
        <end position="177"/>
    </location>
</feature>
<gene>
    <name evidence="2" type="ORF">SAMN05421869_123173</name>
</gene>
<dbReference type="EMBL" id="FNDJ01000023">
    <property type="protein sequence ID" value="SDL23997.1"/>
    <property type="molecule type" value="Genomic_DNA"/>
</dbReference>
<dbReference type="RefSeq" id="WP_090943896.1">
    <property type="nucleotide sequence ID" value="NZ_FNDJ01000023.1"/>
</dbReference>
<dbReference type="OrthoDB" id="2313602at2"/>
<proteinExistence type="predicted"/>
<evidence type="ECO:0000259" key="1">
    <source>
        <dbReference type="Pfam" id="PF01872"/>
    </source>
</evidence>
<dbReference type="AlphaFoldDB" id="A0A1G9IFN2"/>
<dbReference type="Pfam" id="PF01872">
    <property type="entry name" value="RibD_C"/>
    <property type="match status" value="1"/>
</dbReference>
<organism evidence="2 3">
    <name type="scientific">Nonomuraea jiangxiensis</name>
    <dbReference type="NCBI Taxonomy" id="633440"/>
    <lineage>
        <taxon>Bacteria</taxon>
        <taxon>Bacillati</taxon>
        <taxon>Actinomycetota</taxon>
        <taxon>Actinomycetes</taxon>
        <taxon>Streptosporangiales</taxon>
        <taxon>Streptosporangiaceae</taxon>
        <taxon>Nonomuraea</taxon>
    </lineage>
</organism>
<accession>A0A1G9IFN2</accession>
<keyword evidence="3" id="KW-1185">Reference proteome</keyword>
<reference evidence="2 3" key="1">
    <citation type="submission" date="2016-10" db="EMBL/GenBank/DDBJ databases">
        <authorList>
            <person name="de Groot N.N."/>
        </authorList>
    </citation>
    <scope>NUCLEOTIDE SEQUENCE [LARGE SCALE GENOMIC DNA]</scope>
    <source>
        <strain evidence="2 3">CGMCC 4.6533</strain>
    </source>
</reference>
<protein>
    <submittedName>
        <fullName evidence="2">Dihydrofolate reductase</fullName>
    </submittedName>
</protein>
<dbReference type="Gene3D" id="3.40.430.10">
    <property type="entry name" value="Dihydrofolate Reductase, subunit A"/>
    <property type="match status" value="1"/>
</dbReference>
<dbReference type="GO" id="GO:0008703">
    <property type="term" value="F:5-amino-6-(5-phosphoribosylamino)uracil reductase activity"/>
    <property type="evidence" value="ECO:0007669"/>
    <property type="project" value="InterPro"/>
</dbReference>
<dbReference type="InterPro" id="IPR050765">
    <property type="entry name" value="Riboflavin_Biosynth_HTPR"/>
</dbReference>
<dbReference type="PANTHER" id="PTHR38011:SF11">
    <property type="entry name" value="2,5-DIAMINO-6-RIBOSYLAMINO-4(3H)-PYRIMIDINONE 5'-PHOSPHATE REDUCTASE"/>
    <property type="match status" value="1"/>
</dbReference>
<dbReference type="Proteomes" id="UP000199202">
    <property type="component" value="Unassembled WGS sequence"/>
</dbReference>
<dbReference type="PANTHER" id="PTHR38011">
    <property type="entry name" value="DIHYDROFOLATE REDUCTASE FAMILY PROTEIN (AFU_ORTHOLOGUE AFUA_8G06820)"/>
    <property type="match status" value="1"/>
</dbReference>
<dbReference type="SUPFAM" id="SSF53597">
    <property type="entry name" value="Dihydrofolate reductase-like"/>
    <property type="match status" value="1"/>
</dbReference>
<dbReference type="GO" id="GO:0009231">
    <property type="term" value="P:riboflavin biosynthetic process"/>
    <property type="evidence" value="ECO:0007669"/>
    <property type="project" value="InterPro"/>
</dbReference>
<evidence type="ECO:0000313" key="3">
    <source>
        <dbReference type="Proteomes" id="UP000199202"/>
    </source>
</evidence>
<evidence type="ECO:0000313" key="2">
    <source>
        <dbReference type="EMBL" id="SDL23997.1"/>
    </source>
</evidence>
<dbReference type="InterPro" id="IPR002734">
    <property type="entry name" value="RibDG_C"/>
</dbReference>
<name>A0A1G9IFN2_9ACTN</name>
<sequence length="185" mass="20495">MAALIYSAIASLDGYTADEKGDFTWAAPDEEVHAFINDLERPIGTYLYGRGMYETMMVWETMDTGPAEPDVIRDFATLWRAADKIVFSTTLPQAPTARTRLERDFRPDAIRDLKATADRDLSIGGPHLAAHALRAGLVDECGIFVVPAVVGGGNRLFPDGLRLRLDLLEERRFAGGMAYLRYRVG</sequence>